<dbReference type="PANTHER" id="PTHR30244">
    <property type="entry name" value="TRANSAMINASE"/>
    <property type="match status" value="1"/>
</dbReference>
<evidence type="ECO:0000256" key="1">
    <source>
        <dbReference type="ARBA" id="ARBA00001933"/>
    </source>
</evidence>
<sequence>MTDTSLPDSLSITDATLAADGGRPVRTAEWPTYDKGDVFICPADEQAGIDAIKRRLYFRYDYRAVSDTETGRFESALCDYFGVPHALGCTSGTTAIALALLGLALPPRSVVLCPAFTFAATPSAIQLAGHRPVFVECDENLNLDIDDLRGKLTDEVKAVVVVHMRGVASDVDAVRALTDPLDIPVIEDAVPALGARLRGRQLGTIGVAGAFSTQSDKSINTGEGGFLLTADTELFARATVYSGAYEGRMRRHFEPAGLPPIAVNDLDHPIFGWRMDEIRAAMATSMLNRLDERVAAHRRNYTVVAEGLAGVSRIAVRQPVEPGALLGESMMFRVLDVHEGTAARFACALRAEGICARNIGDVDDCNVRAFWNWRFCFPDAAQARRSLPRTAMLLEQTVDIPLSANLTLDDCADLVEAVRKVAAGLGTGR</sequence>
<accession>A0ABS4U022</accession>
<dbReference type="Gene3D" id="3.90.1150.10">
    <property type="entry name" value="Aspartate Aminotransferase, domain 1"/>
    <property type="match status" value="1"/>
</dbReference>
<keyword evidence="2" id="KW-0663">Pyridoxal phosphate</keyword>
<comment type="cofactor">
    <cofactor evidence="1">
        <name>pyridoxal 5'-phosphate</name>
        <dbReference type="ChEBI" id="CHEBI:597326"/>
    </cofactor>
</comment>
<evidence type="ECO:0000313" key="3">
    <source>
        <dbReference type="EMBL" id="MBP2330003.1"/>
    </source>
</evidence>
<dbReference type="InterPro" id="IPR015421">
    <property type="entry name" value="PyrdxlP-dep_Trfase_major"/>
</dbReference>
<name>A0ABS4U022_9PSEU</name>
<dbReference type="Pfam" id="PF01041">
    <property type="entry name" value="DegT_DnrJ_EryC1"/>
    <property type="match status" value="1"/>
</dbReference>
<keyword evidence="4" id="KW-1185">Reference proteome</keyword>
<dbReference type="InterPro" id="IPR015422">
    <property type="entry name" value="PyrdxlP-dep_Trfase_small"/>
</dbReference>
<protein>
    <submittedName>
        <fullName evidence="3">dTDP-4-amino-4,6-dideoxygalactose transaminase</fullName>
    </submittedName>
</protein>
<dbReference type="Proteomes" id="UP001519332">
    <property type="component" value="Unassembled WGS sequence"/>
</dbReference>
<dbReference type="SUPFAM" id="SSF53383">
    <property type="entry name" value="PLP-dependent transferases"/>
    <property type="match status" value="1"/>
</dbReference>
<dbReference type="InterPro" id="IPR000653">
    <property type="entry name" value="DegT/StrS_aminotransferase"/>
</dbReference>
<proteinExistence type="inferred from homology"/>
<comment type="caution">
    <text evidence="3">The sequence shown here is derived from an EMBL/GenBank/DDBJ whole genome shotgun (WGS) entry which is preliminary data.</text>
</comment>
<comment type="similarity">
    <text evidence="2">Belongs to the DegT/DnrJ/EryC1 family.</text>
</comment>
<dbReference type="EMBL" id="JAGINW010000001">
    <property type="protein sequence ID" value="MBP2330003.1"/>
    <property type="molecule type" value="Genomic_DNA"/>
</dbReference>
<dbReference type="PANTHER" id="PTHR30244:SF34">
    <property type="entry name" value="DTDP-4-AMINO-4,6-DIDEOXYGALACTOSE TRANSAMINASE"/>
    <property type="match status" value="1"/>
</dbReference>
<dbReference type="RefSeq" id="WP_209646684.1">
    <property type="nucleotide sequence ID" value="NZ_JAGINW010000001.1"/>
</dbReference>
<evidence type="ECO:0000313" key="4">
    <source>
        <dbReference type="Proteomes" id="UP001519332"/>
    </source>
</evidence>
<reference evidence="3 4" key="1">
    <citation type="submission" date="2021-03" db="EMBL/GenBank/DDBJ databases">
        <title>Sequencing the genomes of 1000 actinobacteria strains.</title>
        <authorList>
            <person name="Klenk H.-P."/>
        </authorList>
    </citation>
    <scope>NUCLEOTIDE SEQUENCE [LARGE SCALE GENOMIC DNA]</scope>
    <source>
        <strain evidence="3 4">DSM 46670</strain>
    </source>
</reference>
<dbReference type="PIRSF" id="PIRSF000390">
    <property type="entry name" value="PLP_StrS"/>
    <property type="match status" value="1"/>
</dbReference>
<dbReference type="InterPro" id="IPR015424">
    <property type="entry name" value="PyrdxlP-dep_Trfase"/>
</dbReference>
<dbReference type="Gene3D" id="3.40.640.10">
    <property type="entry name" value="Type I PLP-dependent aspartate aminotransferase-like (Major domain)"/>
    <property type="match status" value="1"/>
</dbReference>
<evidence type="ECO:0000256" key="2">
    <source>
        <dbReference type="RuleBase" id="RU004508"/>
    </source>
</evidence>
<organism evidence="3 4">
    <name type="scientific">Kibdelosporangium banguiense</name>
    <dbReference type="NCBI Taxonomy" id="1365924"/>
    <lineage>
        <taxon>Bacteria</taxon>
        <taxon>Bacillati</taxon>
        <taxon>Actinomycetota</taxon>
        <taxon>Actinomycetes</taxon>
        <taxon>Pseudonocardiales</taxon>
        <taxon>Pseudonocardiaceae</taxon>
        <taxon>Kibdelosporangium</taxon>
    </lineage>
</organism>
<gene>
    <name evidence="3" type="ORF">JOF56_010388</name>
</gene>